<name>A0AAW7Y5H0_9GAMM</name>
<proteinExistence type="predicted"/>
<comment type="caution">
    <text evidence="1">The sequence shown here is derived from an EMBL/GenBank/DDBJ whole genome shotgun (WGS) entry which is preliminary data.</text>
</comment>
<dbReference type="InterPro" id="IPR029063">
    <property type="entry name" value="SAM-dependent_MTases_sf"/>
</dbReference>
<dbReference type="EMBL" id="JAUOPU010000015">
    <property type="protein sequence ID" value="MDO6543687.1"/>
    <property type="molecule type" value="Genomic_DNA"/>
</dbReference>
<dbReference type="AlphaFoldDB" id="A0AAW7Y5H0"/>
<reference evidence="1" key="1">
    <citation type="submission" date="2023-07" db="EMBL/GenBank/DDBJ databases">
        <title>Genome content predicts the carbon catabolic preferences of heterotrophic bacteria.</title>
        <authorList>
            <person name="Gralka M."/>
        </authorList>
    </citation>
    <scope>NUCLEOTIDE SEQUENCE</scope>
    <source>
        <strain evidence="1">G2M05</strain>
    </source>
</reference>
<evidence type="ECO:0000313" key="1">
    <source>
        <dbReference type="EMBL" id="MDO6543687.1"/>
    </source>
</evidence>
<organism evidence="1 2">
    <name type="scientific">Photobacterium sanguinicancri</name>
    <dbReference type="NCBI Taxonomy" id="875932"/>
    <lineage>
        <taxon>Bacteria</taxon>
        <taxon>Pseudomonadati</taxon>
        <taxon>Pseudomonadota</taxon>
        <taxon>Gammaproteobacteria</taxon>
        <taxon>Vibrionales</taxon>
        <taxon>Vibrionaceae</taxon>
        <taxon>Photobacterium</taxon>
    </lineage>
</organism>
<evidence type="ECO:0000313" key="2">
    <source>
        <dbReference type="Proteomes" id="UP001170624"/>
    </source>
</evidence>
<protein>
    <recommendedName>
        <fullName evidence="3">Class I SAM-dependent methyltransferase</fullName>
    </recommendedName>
</protein>
<accession>A0AAW7Y5H0</accession>
<evidence type="ECO:0008006" key="3">
    <source>
        <dbReference type="Google" id="ProtNLM"/>
    </source>
</evidence>
<dbReference type="SUPFAM" id="SSF53335">
    <property type="entry name" value="S-adenosyl-L-methionine-dependent methyltransferases"/>
    <property type="match status" value="1"/>
</dbReference>
<dbReference type="Proteomes" id="UP001170624">
    <property type="component" value="Unassembled WGS sequence"/>
</dbReference>
<gene>
    <name evidence="1" type="ORF">Q4568_14165</name>
</gene>
<dbReference type="RefSeq" id="WP_303500121.1">
    <property type="nucleotide sequence ID" value="NZ_JAUOPU010000015.1"/>
</dbReference>
<sequence length="286" mass="33616">MTRVFLEEKIRNVFDEFIDGNWCELNNSRLNSDSYSSIVNQQKYILKYYGAYFCELYEMYETFLRTFKGQTLNVLSLGCGSGVDCEALNRVKSDMELEIDINYLGIDIVDWNYRPNFDWANFRTMCVSELSSSDVDNVHLFVFPKSLTELNRSVRRTIGTQISTHNKQEKIYFINTYVTDCAKYRRVDGIEQFQMINRIMESNGWDSLSKTDRYCYKTNGGWLGYNYSFFKLPDELKPFVEELKDSCNDHNGSITCNCCDIDFIPILNSKYLAFNLLEYKRKSDDN</sequence>